<dbReference type="Gene3D" id="3.30.70.330">
    <property type="match status" value="1"/>
</dbReference>
<evidence type="ECO:0000313" key="5">
    <source>
        <dbReference type="Proteomes" id="UP000246740"/>
    </source>
</evidence>
<evidence type="ECO:0000313" key="4">
    <source>
        <dbReference type="EMBL" id="PWZ00187.1"/>
    </source>
</evidence>
<dbReference type="EMBL" id="KZ819193">
    <property type="protein sequence ID" value="PWZ00187.1"/>
    <property type="molecule type" value="Genomic_DNA"/>
</dbReference>
<gene>
    <name evidence="4" type="ORF">BCV70DRAFT_148666</name>
</gene>
<feature type="domain" description="RRM" evidence="3">
    <location>
        <begin position="6"/>
        <end position="83"/>
    </location>
</feature>
<dbReference type="InterPro" id="IPR000504">
    <property type="entry name" value="RRM_dom"/>
</dbReference>
<dbReference type="FunCoup" id="A0A317XPL0">
    <property type="interactions" value="53"/>
</dbReference>
<feature type="non-terminal residue" evidence="4">
    <location>
        <position position="1"/>
    </location>
</feature>
<dbReference type="PROSITE" id="PS50102">
    <property type="entry name" value="RRM"/>
    <property type="match status" value="1"/>
</dbReference>
<dbReference type="OrthoDB" id="407442at2759"/>
<keyword evidence="5" id="KW-1185">Reference proteome</keyword>
<evidence type="ECO:0000259" key="3">
    <source>
        <dbReference type="PROSITE" id="PS50102"/>
    </source>
</evidence>
<feature type="non-terminal residue" evidence="4">
    <location>
        <position position="122"/>
    </location>
</feature>
<feature type="region of interest" description="Disordered" evidence="2">
    <location>
        <begin position="83"/>
        <end position="122"/>
    </location>
</feature>
<organism evidence="4 5">
    <name type="scientific">Testicularia cyperi</name>
    <dbReference type="NCBI Taxonomy" id="1882483"/>
    <lineage>
        <taxon>Eukaryota</taxon>
        <taxon>Fungi</taxon>
        <taxon>Dikarya</taxon>
        <taxon>Basidiomycota</taxon>
        <taxon>Ustilaginomycotina</taxon>
        <taxon>Ustilaginomycetes</taxon>
        <taxon>Ustilaginales</taxon>
        <taxon>Anthracoideaceae</taxon>
        <taxon>Testicularia</taxon>
    </lineage>
</organism>
<dbReference type="AlphaFoldDB" id="A0A317XPL0"/>
<dbReference type="PANTHER" id="PTHR48037:SF1">
    <property type="entry name" value="RRM DOMAIN-CONTAINING PROTEIN"/>
    <property type="match status" value="1"/>
</dbReference>
<name>A0A317XPL0_9BASI</name>
<dbReference type="InterPro" id="IPR035979">
    <property type="entry name" value="RBD_domain_sf"/>
</dbReference>
<dbReference type="Pfam" id="PF00076">
    <property type="entry name" value="RRM_1"/>
    <property type="match status" value="1"/>
</dbReference>
<dbReference type="SMART" id="SM00360">
    <property type="entry name" value="RRM"/>
    <property type="match status" value="1"/>
</dbReference>
<keyword evidence="1" id="KW-0694">RNA-binding</keyword>
<dbReference type="STRING" id="1882483.A0A317XPL0"/>
<dbReference type="PANTHER" id="PTHR48037">
    <property type="entry name" value="ATPASE E1"/>
    <property type="match status" value="1"/>
</dbReference>
<dbReference type="InterPro" id="IPR012677">
    <property type="entry name" value="Nucleotide-bd_a/b_plait_sf"/>
</dbReference>
<dbReference type="GO" id="GO:0003723">
    <property type="term" value="F:RNA binding"/>
    <property type="evidence" value="ECO:0007669"/>
    <property type="project" value="UniProtKB-UniRule"/>
</dbReference>
<feature type="compositionally biased region" description="Polar residues" evidence="2">
    <location>
        <begin position="89"/>
        <end position="102"/>
    </location>
</feature>
<accession>A0A317XPL0</accession>
<protein>
    <recommendedName>
        <fullName evidence="3">RRM domain-containing protein</fullName>
    </recommendedName>
</protein>
<dbReference type="Proteomes" id="UP000246740">
    <property type="component" value="Unassembled WGS sequence"/>
</dbReference>
<reference evidence="4 5" key="1">
    <citation type="journal article" date="2018" name="Mol. Biol. Evol.">
        <title>Broad Genomic Sampling Reveals a Smut Pathogenic Ancestry of the Fungal Clade Ustilaginomycotina.</title>
        <authorList>
            <person name="Kijpornyongpan T."/>
            <person name="Mondo S.J."/>
            <person name="Barry K."/>
            <person name="Sandor L."/>
            <person name="Lee J."/>
            <person name="Lipzen A."/>
            <person name="Pangilinan J."/>
            <person name="LaButti K."/>
            <person name="Hainaut M."/>
            <person name="Henrissat B."/>
            <person name="Grigoriev I.V."/>
            <person name="Spatafora J.W."/>
            <person name="Aime M.C."/>
        </authorList>
    </citation>
    <scope>NUCLEOTIDE SEQUENCE [LARGE SCALE GENOMIC DNA]</scope>
    <source>
        <strain evidence="4 5">MCA 3645</strain>
    </source>
</reference>
<evidence type="ECO:0000256" key="2">
    <source>
        <dbReference type="SAM" id="MobiDB-lite"/>
    </source>
</evidence>
<dbReference type="InParanoid" id="A0A317XPL0"/>
<proteinExistence type="predicted"/>
<dbReference type="SUPFAM" id="SSF54928">
    <property type="entry name" value="RNA-binding domain, RBD"/>
    <property type="match status" value="1"/>
</dbReference>
<evidence type="ECO:0000256" key="1">
    <source>
        <dbReference type="PROSITE-ProRule" id="PRU00176"/>
    </source>
</evidence>
<sequence>AGSSQKTVYVGGLPPSIDEAGLLTVFSPFGEIIQVSVPREKDGRNKGFGFLTFSSHDDALDAVDNMHLNALASRTLTVTIARPDKFGSHASSSGPRSRNQAIWHSDEWLRQHAAPATNDSDS</sequence>